<dbReference type="InterPro" id="IPR025736">
    <property type="entry name" value="PucR_C-HTH_dom"/>
</dbReference>
<dbReference type="RefSeq" id="WP_046522606.1">
    <property type="nucleotide sequence ID" value="NZ_LAYY01000004.1"/>
</dbReference>
<dbReference type="Pfam" id="PF02830">
    <property type="entry name" value="V4R"/>
    <property type="match status" value="1"/>
</dbReference>
<dbReference type="SUPFAM" id="SSF111126">
    <property type="entry name" value="Ligand-binding domain in the NO signalling and Golgi transport"/>
    <property type="match status" value="1"/>
</dbReference>
<dbReference type="AlphaFoldDB" id="A0A0M2T2S6"/>
<organism evidence="3 4">
    <name type="scientific">Mesobacillus campisalis</name>
    <dbReference type="NCBI Taxonomy" id="1408103"/>
    <lineage>
        <taxon>Bacteria</taxon>
        <taxon>Bacillati</taxon>
        <taxon>Bacillota</taxon>
        <taxon>Bacilli</taxon>
        <taxon>Bacillales</taxon>
        <taxon>Bacillaceae</taxon>
        <taxon>Mesobacillus</taxon>
    </lineage>
</organism>
<dbReference type="InterPro" id="IPR051448">
    <property type="entry name" value="CdaR-like_regulators"/>
</dbReference>
<evidence type="ECO:0000313" key="3">
    <source>
        <dbReference type="EMBL" id="KKK39115.1"/>
    </source>
</evidence>
<dbReference type="Pfam" id="PF17853">
    <property type="entry name" value="GGDEF_2"/>
    <property type="match status" value="1"/>
</dbReference>
<dbReference type="InterPro" id="IPR024096">
    <property type="entry name" value="NO_sig/Golgi_transp_ligand-bd"/>
</dbReference>
<dbReference type="Gene3D" id="3.30.1380.20">
    <property type="entry name" value="Trafficking protein particle complex subunit 3"/>
    <property type="match status" value="1"/>
</dbReference>
<reference evidence="3 4" key="1">
    <citation type="submission" date="2015-04" db="EMBL/GenBank/DDBJ databases">
        <title>Taxonomic description and genome sequence of Bacillus campisalis sp. nov., a novel member of the genus Bacillus isolated from solar saltern.</title>
        <authorList>
            <person name="Mathan Kumar R."/>
            <person name="Kaur G."/>
            <person name="Kumar A."/>
            <person name="Singh N.K."/>
            <person name="Kaur N."/>
            <person name="Kumar N."/>
            <person name="Mayilraj S."/>
        </authorList>
    </citation>
    <scope>NUCLEOTIDE SEQUENCE [LARGE SCALE GENOMIC DNA]</scope>
    <source>
        <strain evidence="3 4">SA2-6</strain>
    </source>
</reference>
<dbReference type="Pfam" id="PF13556">
    <property type="entry name" value="HTH_30"/>
    <property type="match status" value="1"/>
</dbReference>
<dbReference type="SMART" id="SM00989">
    <property type="entry name" value="V4R"/>
    <property type="match status" value="1"/>
</dbReference>
<dbReference type="InterPro" id="IPR010523">
    <property type="entry name" value="XylR_N"/>
</dbReference>
<sequence>MNIQISEGSYEEQAAEQGRKLVISSSAFGIIRQQLAKNIGIERIRGFLFHYGWEMGENDAKEIMKTESSVEVLVKKGPLLHIANGHITGMHHDCDVKYDENQQLLSVFGRGTWVNSYEAEEHVKRLGISKHPVCHTLIGYASGYMSTVFGGPLFAKEIECVGKGDPVCRWVVKTQKQWESENEAEPSLYHETPIVEELEVTYEQLLEQQKLVTKLADFQKILTEEISNGSDLQSIAEMAYRVGNIPIVIEDIQHRKLALSGLTEEDYLFLEEDIQNHFQHNRPDLLETPQNRLLPFRKKIIKTGVQERLVTPILVQKEVIGYCSFIYDDMKEHNPEEDYLFLDRFSNAASLILLNEKTRFESFERMKGSFLEQILDGKLPVEEIIKRGKYTGLDLGQPYFMTVMAHKENNATIEEEFHLQEQIFEKTFRYFKEKKLNLLVGQRDGNMVLFTPGRSICSSSIEHIIEEYHSFISKQYPKSSFKFGISSMGEGVQNAAKCYEEAMIALRLAIKKEIVPFGSLGIIGMLVTAENLRGIKIIAEQELGPLYDREDPKNAELLKTLYIFLLNGGKLEQTMKDLALSMSGLRHRITRIESLLGKDLRNPEGTHQLLMIIKALIAFGELELD</sequence>
<dbReference type="Pfam" id="PF06505">
    <property type="entry name" value="XylR_N"/>
    <property type="match status" value="1"/>
</dbReference>
<gene>
    <name evidence="3" type="ORF">WQ57_04880</name>
</gene>
<dbReference type="InterPro" id="IPR004096">
    <property type="entry name" value="V4R"/>
</dbReference>
<feature type="domain" description="4-vinyl reductase 4VR" evidence="2">
    <location>
        <begin position="112"/>
        <end position="174"/>
    </location>
</feature>
<dbReference type="EMBL" id="LAYY01000004">
    <property type="protein sequence ID" value="KKK39115.1"/>
    <property type="molecule type" value="Genomic_DNA"/>
</dbReference>
<dbReference type="Proteomes" id="UP000034166">
    <property type="component" value="Unassembled WGS sequence"/>
</dbReference>
<accession>A0A0M2T2S6</accession>
<comment type="caution">
    <text evidence="3">The sequence shown here is derived from an EMBL/GenBank/DDBJ whole genome shotgun (WGS) entry which is preliminary data.</text>
</comment>
<evidence type="ECO:0000259" key="2">
    <source>
        <dbReference type="SMART" id="SM00989"/>
    </source>
</evidence>
<evidence type="ECO:0000256" key="1">
    <source>
        <dbReference type="ARBA" id="ARBA00006754"/>
    </source>
</evidence>
<name>A0A0M2T2S6_9BACI</name>
<keyword evidence="4" id="KW-1185">Reference proteome</keyword>
<dbReference type="PATRIC" id="fig|1408103.3.peg.1098"/>
<dbReference type="InterPro" id="IPR042070">
    <property type="entry name" value="PucR_C-HTH_sf"/>
</dbReference>
<comment type="similarity">
    <text evidence="1">Belongs to the CdaR family.</text>
</comment>
<dbReference type="PANTHER" id="PTHR33744:SF1">
    <property type="entry name" value="DNA-BINDING TRANSCRIPTIONAL ACTIVATOR ADER"/>
    <property type="match status" value="1"/>
</dbReference>
<dbReference type="Gene3D" id="1.10.10.2840">
    <property type="entry name" value="PucR C-terminal helix-turn-helix domain"/>
    <property type="match status" value="1"/>
</dbReference>
<evidence type="ECO:0000313" key="4">
    <source>
        <dbReference type="Proteomes" id="UP000034166"/>
    </source>
</evidence>
<protein>
    <recommendedName>
        <fullName evidence="2">4-vinyl reductase 4VR domain-containing protein</fullName>
    </recommendedName>
</protein>
<proteinExistence type="inferred from homology"/>
<dbReference type="InterPro" id="IPR041522">
    <property type="entry name" value="CdaR_GGDEF"/>
</dbReference>
<dbReference type="PANTHER" id="PTHR33744">
    <property type="entry name" value="CARBOHYDRATE DIACID REGULATOR"/>
    <property type="match status" value="1"/>
</dbReference>